<dbReference type="SUPFAM" id="SSF51261">
    <property type="entry name" value="Duplicated hybrid motif"/>
    <property type="match status" value="1"/>
</dbReference>
<name>A0A929B6Y2_9PSEU</name>
<dbReference type="InterPro" id="IPR011055">
    <property type="entry name" value="Dup_hybrid_motif"/>
</dbReference>
<evidence type="ECO:0000313" key="5">
    <source>
        <dbReference type="Proteomes" id="UP000598360"/>
    </source>
</evidence>
<comment type="caution">
    <text evidence="4">The sequence shown here is derived from an EMBL/GenBank/DDBJ whole genome shotgun (WGS) entry which is preliminary data.</text>
</comment>
<dbReference type="CDD" id="cd12797">
    <property type="entry name" value="M23_peptidase"/>
    <property type="match status" value="1"/>
</dbReference>
<proteinExistence type="predicted"/>
<dbReference type="InterPro" id="IPR050570">
    <property type="entry name" value="Cell_wall_metabolism_enzyme"/>
</dbReference>
<organism evidence="4 5">
    <name type="scientific">Saccharopolyspora montiporae</name>
    <dbReference type="NCBI Taxonomy" id="2781240"/>
    <lineage>
        <taxon>Bacteria</taxon>
        <taxon>Bacillati</taxon>
        <taxon>Actinomycetota</taxon>
        <taxon>Actinomycetes</taxon>
        <taxon>Pseudonocardiales</taxon>
        <taxon>Pseudonocardiaceae</taxon>
        <taxon>Saccharopolyspora</taxon>
    </lineage>
</organism>
<evidence type="ECO:0000256" key="1">
    <source>
        <dbReference type="ARBA" id="ARBA00022729"/>
    </source>
</evidence>
<keyword evidence="1" id="KW-0732">Signal</keyword>
<feature type="region of interest" description="Disordered" evidence="2">
    <location>
        <begin position="15"/>
        <end position="35"/>
    </location>
</feature>
<dbReference type="PANTHER" id="PTHR21666:SF289">
    <property type="entry name" value="L-ALA--D-GLU ENDOPEPTIDASE"/>
    <property type="match status" value="1"/>
</dbReference>
<dbReference type="Pfam" id="PF01551">
    <property type="entry name" value="Peptidase_M23"/>
    <property type="match status" value="1"/>
</dbReference>
<accession>A0A929B6Y2</accession>
<protein>
    <submittedName>
        <fullName evidence="4">M23 family metallopeptidase</fullName>
    </submittedName>
</protein>
<evidence type="ECO:0000256" key="2">
    <source>
        <dbReference type="SAM" id="MobiDB-lite"/>
    </source>
</evidence>
<dbReference type="InterPro" id="IPR016047">
    <property type="entry name" value="M23ase_b-sheet_dom"/>
</dbReference>
<dbReference type="AlphaFoldDB" id="A0A929B6Y2"/>
<reference evidence="4" key="1">
    <citation type="submission" date="2020-10" db="EMBL/GenBank/DDBJ databases">
        <title>Diversity and distribution of actinomycetes associated with coral in the coast of Hainan.</title>
        <authorList>
            <person name="Li F."/>
        </authorList>
    </citation>
    <scope>NUCLEOTIDE SEQUENCE</scope>
    <source>
        <strain evidence="4">HNM0983</strain>
    </source>
</reference>
<feature type="domain" description="M23ase beta-sheet core" evidence="3">
    <location>
        <begin position="131"/>
        <end position="228"/>
    </location>
</feature>
<dbReference type="Proteomes" id="UP000598360">
    <property type="component" value="Unassembled WGS sequence"/>
</dbReference>
<keyword evidence="5" id="KW-1185">Reference proteome</keyword>
<evidence type="ECO:0000313" key="4">
    <source>
        <dbReference type="EMBL" id="MBE9374369.1"/>
    </source>
</evidence>
<dbReference type="EMBL" id="JADEYC010000012">
    <property type="protein sequence ID" value="MBE9374369.1"/>
    <property type="molecule type" value="Genomic_DNA"/>
</dbReference>
<dbReference type="Gene3D" id="2.70.70.10">
    <property type="entry name" value="Glucose Permease (Domain IIA)"/>
    <property type="match status" value="1"/>
</dbReference>
<evidence type="ECO:0000259" key="3">
    <source>
        <dbReference type="Pfam" id="PF01551"/>
    </source>
</evidence>
<gene>
    <name evidence="4" type="ORF">IQ251_07890</name>
</gene>
<dbReference type="GO" id="GO:0004222">
    <property type="term" value="F:metalloendopeptidase activity"/>
    <property type="evidence" value="ECO:0007669"/>
    <property type="project" value="TreeGrafter"/>
</dbReference>
<dbReference type="PANTHER" id="PTHR21666">
    <property type="entry name" value="PEPTIDASE-RELATED"/>
    <property type="match status" value="1"/>
</dbReference>
<sequence length="252" mass="25885">MGLCAGTRSRFVRTRNRQDSVLDPAALPSSGPNPSTDVRFIHRSATSDCRPQLSSPQAGGVPNAVPPLVRTWCALCLLLICSATAFAVAAPPPAPRPAAGPAPAGGLRWPLDPPPEVLRPFEEPDVPFGPGHRGVDLLAGPGQPVLAAGPGRVVHAGVVAGRGVVSVQHHDDLRTTYEPVHPGIAAGAEVDAGQQIAEVAPDHAGCSAPPGAACLHWGARQGARYEDPLRLVTSGRVRLLPWTDAPGTGGPA</sequence>